<dbReference type="NCBIfam" id="TIGR02893">
    <property type="entry name" value="spore_yabQ"/>
    <property type="match status" value="1"/>
</dbReference>
<dbReference type="RefSeq" id="WP_049667372.1">
    <property type="nucleotide sequence ID" value="NZ_CP189807.1"/>
</dbReference>
<feature type="transmembrane region" description="Helical" evidence="1">
    <location>
        <begin position="6"/>
        <end position="31"/>
    </location>
</feature>
<keyword evidence="1" id="KW-1133">Transmembrane helix</keyword>
<feature type="transmembrane region" description="Helical" evidence="1">
    <location>
        <begin position="43"/>
        <end position="63"/>
    </location>
</feature>
<keyword evidence="1" id="KW-0472">Membrane</keyword>
<dbReference type="InterPro" id="IPR019074">
    <property type="entry name" value="YabQ"/>
</dbReference>
<dbReference type="EMBL" id="LFXJ01000007">
    <property type="protein sequence ID" value="KMY30700.1"/>
    <property type="molecule type" value="Genomic_DNA"/>
</dbReference>
<feature type="transmembrane region" description="Helical" evidence="1">
    <location>
        <begin position="83"/>
        <end position="102"/>
    </location>
</feature>
<sequence>MIVSEQFVQLLVMVLSGIAVGFIIDSVRLIVFSTPKRSSLRRWMMVFELLTWILLGGLTYYLLFWLKDGAWRAYDPLAQIAGIFLYQTFFQTFLRFVARVLVNITWRPLWFIIRLISAMIRQIFKFLISIGAFLLRPFVKIYSYLSNTFFKKIRFIKYNKRQQ</sequence>
<evidence type="ECO:0000313" key="2">
    <source>
        <dbReference type="EMBL" id="KMY30700.1"/>
    </source>
</evidence>
<dbReference type="Pfam" id="PF09578">
    <property type="entry name" value="Spore_YabQ"/>
    <property type="match status" value="1"/>
</dbReference>
<dbReference type="AlphaFoldDB" id="A0A0K9F865"/>
<feature type="transmembrane region" description="Helical" evidence="1">
    <location>
        <begin position="123"/>
        <end position="145"/>
    </location>
</feature>
<evidence type="ECO:0008006" key="4">
    <source>
        <dbReference type="Google" id="ProtNLM"/>
    </source>
</evidence>
<proteinExistence type="predicted"/>
<dbReference type="Proteomes" id="UP000037326">
    <property type="component" value="Unassembled WGS sequence"/>
</dbReference>
<dbReference type="GeneID" id="96599539"/>
<gene>
    <name evidence="2" type="ORF">ACZ11_15020</name>
</gene>
<evidence type="ECO:0000313" key="3">
    <source>
        <dbReference type="Proteomes" id="UP000037326"/>
    </source>
</evidence>
<dbReference type="OrthoDB" id="2452115at2"/>
<evidence type="ECO:0000256" key="1">
    <source>
        <dbReference type="SAM" id="Phobius"/>
    </source>
</evidence>
<protein>
    <recommendedName>
        <fullName evidence="4">Spore cortex biosynthesis protein YabQ</fullName>
    </recommendedName>
</protein>
<keyword evidence="1" id="KW-0812">Transmembrane</keyword>
<comment type="caution">
    <text evidence="2">The sequence shown here is derived from an EMBL/GenBank/DDBJ whole genome shotgun (WGS) entry which is preliminary data.</text>
</comment>
<name>A0A0K9F865_9BACI</name>
<accession>A0A0K9F865</accession>
<organism evidence="2 3">
    <name type="scientific">Lysinibacillus xylanilyticus</name>
    <dbReference type="NCBI Taxonomy" id="582475"/>
    <lineage>
        <taxon>Bacteria</taxon>
        <taxon>Bacillati</taxon>
        <taxon>Bacillota</taxon>
        <taxon>Bacilli</taxon>
        <taxon>Bacillales</taxon>
        <taxon>Bacillaceae</taxon>
        <taxon>Lysinibacillus</taxon>
    </lineage>
</organism>
<reference evidence="3" key="1">
    <citation type="submission" date="2015-07" db="EMBL/GenBank/DDBJ databases">
        <authorList>
            <person name="Liu B."/>
            <person name="Wang J."/>
            <person name="Zhu Y."/>
            <person name="Liu G."/>
            <person name="Chen Q."/>
            <person name="Lan J."/>
            <person name="Che J."/>
            <person name="Ge C."/>
            <person name="Shi H."/>
            <person name="Pan Z."/>
            <person name="Liu X."/>
        </authorList>
    </citation>
    <scope>NUCLEOTIDE SEQUENCE [LARGE SCALE GENOMIC DNA]</scope>
    <source>
        <strain evidence="3">DSM 23493</strain>
    </source>
</reference>
<dbReference type="PATRIC" id="fig|582475.4.peg.2507"/>